<protein>
    <recommendedName>
        <fullName evidence="11 12">ATP synthase subunit a</fullName>
    </recommendedName>
    <alternativeName>
        <fullName evidence="11">ATP synthase F0 sector subunit a</fullName>
    </alternativeName>
    <alternativeName>
        <fullName evidence="11">F-ATPase subunit 6</fullName>
    </alternativeName>
</protein>
<dbReference type="AlphaFoldDB" id="E4T780"/>
<keyword evidence="11" id="KW-0997">Cell inner membrane</keyword>
<comment type="function">
    <text evidence="11 12">Key component of the proton channel; it plays a direct role in the translocation of protons across the membrane.</text>
</comment>
<reference evidence="14 15" key="2">
    <citation type="journal article" date="2011" name="Stand. Genomic Sci.">
        <title>Complete genome sequence of Paludibacter propionicigenes type strain (WB4).</title>
        <authorList>
            <person name="Gronow S."/>
            <person name="Munk C."/>
            <person name="Lapidus A."/>
            <person name="Nolan M."/>
            <person name="Lucas S."/>
            <person name="Hammon N."/>
            <person name="Deshpande S."/>
            <person name="Cheng J.F."/>
            <person name="Tapia R."/>
            <person name="Han C."/>
            <person name="Goodwin L."/>
            <person name="Pitluck S."/>
            <person name="Liolios K."/>
            <person name="Ivanova N."/>
            <person name="Mavromatis K."/>
            <person name="Mikhailova N."/>
            <person name="Pati A."/>
            <person name="Chen A."/>
            <person name="Palaniappan K."/>
            <person name="Land M."/>
            <person name="Hauser L."/>
            <person name="Chang Y.J."/>
            <person name="Jeffries C.D."/>
            <person name="Brambilla E."/>
            <person name="Rohde M."/>
            <person name="Goker M."/>
            <person name="Detter J.C."/>
            <person name="Woyke T."/>
            <person name="Bristow J."/>
            <person name="Eisen J.A."/>
            <person name="Markowitz V."/>
            <person name="Hugenholtz P."/>
            <person name="Kyrpides N.C."/>
            <person name="Klenk H.P."/>
        </authorList>
    </citation>
    <scope>NUCLEOTIDE SEQUENCE [LARGE SCALE GENOMIC DNA]</scope>
    <source>
        <strain evidence="15">DSM 17365 / JCM 13257 / WB4</strain>
    </source>
</reference>
<dbReference type="GO" id="GO:0045259">
    <property type="term" value="C:proton-transporting ATP synthase complex"/>
    <property type="evidence" value="ECO:0007669"/>
    <property type="project" value="UniProtKB-KW"/>
</dbReference>
<feature type="transmembrane region" description="Helical" evidence="11">
    <location>
        <begin position="216"/>
        <end position="239"/>
    </location>
</feature>
<dbReference type="InterPro" id="IPR000568">
    <property type="entry name" value="ATP_synth_F0_asu"/>
</dbReference>
<organism evidence="14 15">
    <name type="scientific">Paludibacter propionicigenes (strain DSM 17365 / JCM 13257 / WB4)</name>
    <dbReference type="NCBI Taxonomy" id="694427"/>
    <lineage>
        <taxon>Bacteria</taxon>
        <taxon>Pseudomonadati</taxon>
        <taxon>Bacteroidota</taxon>
        <taxon>Bacteroidia</taxon>
        <taxon>Bacteroidales</taxon>
        <taxon>Paludibacteraceae</taxon>
        <taxon>Paludibacter</taxon>
    </lineage>
</organism>
<comment type="subunit">
    <text evidence="11">F-type ATPases have 2 components, CF(1) - the catalytic core - and CF(0) - the membrane proton channel. CF(1) has five subunits: alpha(3), beta(3), gamma(1), delta(1), epsilon(1). CF(0) has three main subunits: a(1), b(2) and c(9-12). The alpha and beta chains form an alternating ring which encloses part of the gamma chain. CF(1) is attached to CF(0) by a central stalk formed by the gamma and epsilon chains, while a peripheral stalk is formed by the delta and b chains.</text>
</comment>
<dbReference type="InterPro" id="IPR045083">
    <property type="entry name" value="ATP_synth_F0_asu_bact/mt"/>
</dbReference>
<dbReference type="PANTHER" id="PTHR11410">
    <property type="entry name" value="ATP SYNTHASE SUBUNIT A"/>
    <property type="match status" value="1"/>
</dbReference>
<dbReference type="Gene3D" id="1.20.120.220">
    <property type="entry name" value="ATP synthase, F0 complex, subunit A"/>
    <property type="match status" value="1"/>
</dbReference>
<gene>
    <name evidence="11" type="primary">atpB</name>
    <name evidence="14" type="ordered locus">Palpr_2442</name>
</gene>
<keyword evidence="11" id="KW-1003">Cell membrane</keyword>
<dbReference type="Pfam" id="PF00119">
    <property type="entry name" value="ATP-synt_A"/>
    <property type="match status" value="1"/>
</dbReference>
<feature type="chain" id="PRO_5003189515" description="ATP synthase subunit a" evidence="13">
    <location>
        <begin position="25"/>
        <end position="362"/>
    </location>
</feature>
<keyword evidence="7 11" id="KW-1133">Transmembrane helix</keyword>
<accession>E4T780</accession>
<feature type="transmembrane region" description="Helical" evidence="11">
    <location>
        <begin position="127"/>
        <end position="146"/>
    </location>
</feature>
<keyword evidence="4 11" id="KW-0138">CF(0)</keyword>
<dbReference type="InterPro" id="IPR035908">
    <property type="entry name" value="F0_ATP_A_sf"/>
</dbReference>
<keyword evidence="8 11" id="KW-0406">Ion transport</keyword>
<comment type="similarity">
    <text evidence="2 11 12">Belongs to the ATPase A chain family.</text>
</comment>
<proteinExistence type="inferred from homology"/>
<dbReference type="HAMAP" id="MF_01393">
    <property type="entry name" value="ATP_synth_a_bact"/>
    <property type="match status" value="1"/>
</dbReference>
<feature type="transmembrane region" description="Helical" evidence="11">
    <location>
        <begin position="277"/>
        <end position="300"/>
    </location>
</feature>
<evidence type="ECO:0000256" key="5">
    <source>
        <dbReference type="ARBA" id="ARBA00022692"/>
    </source>
</evidence>
<evidence type="ECO:0000256" key="10">
    <source>
        <dbReference type="ARBA" id="ARBA00023310"/>
    </source>
</evidence>
<evidence type="ECO:0000256" key="8">
    <source>
        <dbReference type="ARBA" id="ARBA00023065"/>
    </source>
</evidence>
<name>E4T780_PALPW</name>
<evidence type="ECO:0000313" key="14">
    <source>
        <dbReference type="EMBL" id="ADQ80574.1"/>
    </source>
</evidence>
<keyword evidence="15" id="KW-1185">Reference proteome</keyword>
<keyword evidence="9 11" id="KW-0472">Membrane</keyword>
<dbReference type="OrthoDB" id="9809130at2"/>
<evidence type="ECO:0000256" key="7">
    <source>
        <dbReference type="ARBA" id="ARBA00022989"/>
    </source>
</evidence>
<feature type="transmembrane region" description="Helical" evidence="11">
    <location>
        <begin position="187"/>
        <end position="210"/>
    </location>
</feature>
<dbReference type="KEGG" id="ppn:Palpr_2442"/>
<evidence type="ECO:0000256" key="4">
    <source>
        <dbReference type="ARBA" id="ARBA00022547"/>
    </source>
</evidence>
<dbReference type="eggNOG" id="COG0356">
    <property type="taxonomic scope" value="Bacteria"/>
</dbReference>
<dbReference type="STRING" id="694427.Palpr_2442"/>
<evidence type="ECO:0000256" key="9">
    <source>
        <dbReference type="ARBA" id="ARBA00023136"/>
    </source>
</evidence>
<evidence type="ECO:0000256" key="3">
    <source>
        <dbReference type="ARBA" id="ARBA00022448"/>
    </source>
</evidence>
<evidence type="ECO:0000256" key="2">
    <source>
        <dbReference type="ARBA" id="ARBA00006810"/>
    </source>
</evidence>
<evidence type="ECO:0000256" key="1">
    <source>
        <dbReference type="ARBA" id="ARBA00004141"/>
    </source>
</evidence>
<evidence type="ECO:0000256" key="12">
    <source>
        <dbReference type="RuleBase" id="RU000483"/>
    </source>
</evidence>
<dbReference type="EMBL" id="CP002345">
    <property type="protein sequence ID" value="ADQ80574.1"/>
    <property type="molecule type" value="Genomic_DNA"/>
</dbReference>
<keyword evidence="6 11" id="KW-0375">Hydrogen ion transport</keyword>
<dbReference type="GO" id="GO:0005886">
    <property type="term" value="C:plasma membrane"/>
    <property type="evidence" value="ECO:0007669"/>
    <property type="project" value="UniProtKB-SubCell"/>
</dbReference>
<reference key="1">
    <citation type="submission" date="2010-11" db="EMBL/GenBank/DDBJ databases">
        <title>The complete genome of Paludibacter propionicigenes DSM 17365.</title>
        <authorList>
            <consortium name="US DOE Joint Genome Institute (JGI-PGF)"/>
            <person name="Lucas S."/>
            <person name="Copeland A."/>
            <person name="Lapidus A."/>
            <person name="Bruce D."/>
            <person name="Goodwin L."/>
            <person name="Pitluck S."/>
            <person name="Kyrpides N."/>
            <person name="Mavromatis K."/>
            <person name="Ivanova N."/>
            <person name="Munk A.C."/>
            <person name="Brettin T."/>
            <person name="Detter J.C."/>
            <person name="Han C."/>
            <person name="Tapia R."/>
            <person name="Land M."/>
            <person name="Hauser L."/>
            <person name="Markowitz V."/>
            <person name="Cheng J.-F."/>
            <person name="Hugenholtz P."/>
            <person name="Woyke T."/>
            <person name="Wu D."/>
            <person name="Gronow S."/>
            <person name="Wellnitz S."/>
            <person name="Brambilla E."/>
            <person name="Klenk H.-P."/>
            <person name="Eisen J.A."/>
        </authorList>
    </citation>
    <scope>NUCLEOTIDE SEQUENCE</scope>
    <source>
        <strain>WB4</strain>
    </source>
</reference>
<evidence type="ECO:0000313" key="15">
    <source>
        <dbReference type="Proteomes" id="UP000008718"/>
    </source>
</evidence>
<dbReference type="GO" id="GO:0046933">
    <property type="term" value="F:proton-transporting ATP synthase activity, rotational mechanism"/>
    <property type="evidence" value="ECO:0007669"/>
    <property type="project" value="UniProtKB-UniRule"/>
</dbReference>
<dbReference type="PANTHER" id="PTHR11410:SF0">
    <property type="entry name" value="ATP SYNTHASE SUBUNIT A"/>
    <property type="match status" value="1"/>
</dbReference>
<dbReference type="RefSeq" id="WP_013445943.1">
    <property type="nucleotide sequence ID" value="NC_014734.1"/>
</dbReference>
<feature type="transmembrane region" description="Helical" evidence="11">
    <location>
        <begin position="330"/>
        <end position="352"/>
    </location>
</feature>
<comment type="subcellular location">
    <subcellularLocation>
        <location evidence="11">Cell inner membrane</location>
        <topology evidence="11">Multi-pass membrane protein</topology>
    </subcellularLocation>
    <subcellularLocation>
        <location evidence="12">Cell membrane</location>
        <topology evidence="12">Multi-pass membrane protein</topology>
    </subcellularLocation>
    <subcellularLocation>
        <location evidence="1">Membrane</location>
        <topology evidence="1">Multi-pass membrane protein</topology>
    </subcellularLocation>
</comment>
<evidence type="ECO:0000256" key="13">
    <source>
        <dbReference type="SAM" id="SignalP"/>
    </source>
</evidence>
<dbReference type="NCBIfam" id="TIGR01131">
    <property type="entry name" value="ATP_synt_6_or_A"/>
    <property type="match status" value="1"/>
</dbReference>
<dbReference type="HOGENOM" id="CLU_041018_0_0_10"/>
<sequence>MNNLRKILGLIALLIFMSGATAFASESASAENPKEDVNVKELILEHLADSYTWHITKVGETDIAIPLPVIVYSQTTGWHVFLSSAFHEGAQHEGLSIATEGKYKGKIVEKDAQGNDVKPFDFSITKVVFSVLFNSLLLIIIIMLVARSYKKDALQSKKGFVGFMEMFIMNVNDDVIKPCIGKEYRRFAPYLLTVFFFIFINNLMGLIPIFPGGANVTGNIAITFVLAIITFLVVNLSGTKEYYKEIFWPDVPLWLKVPVPLMPAIEIVGVFTKPFALMIRLFANILAGHSIVLGLTCLVFVTVKLGVAMNTSMSIVSVLFSVFINMVELLVAYIQAYVFTMLSAVFIGLALVEPHHTKEAHK</sequence>
<dbReference type="PRINTS" id="PR00123">
    <property type="entry name" value="ATPASEA"/>
</dbReference>
<keyword evidence="3 11" id="KW-0813">Transport</keyword>
<keyword evidence="5 11" id="KW-0812">Transmembrane</keyword>
<evidence type="ECO:0000256" key="6">
    <source>
        <dbReference type="ARBA" id="ARBA00022781"/>
    </source>
</evidence>
<dbReference type="SUPFAM" id="SSF81336">
    <property type="entry name" value="F1F0 ATP synthase subunit A"/>
    <property type="match status" value="1"/>
</dbReference>
<feature type="signal peptide" evidence="13">
    <location>
        <begin position="1"/>
        <end position="24"/>
    </location>
</feature>
<keyword evidence="10 11" id="KW-0066">ATP synthesis</keyword>
<dbReference type="Proteomes" id="UP000008718">
    <property type="component" value="Chromosome"/>
</dbReference>
<dbReference type="CDD" id="cd00310">
    <property type="entry name" value="ATP-synt_Fo_a_6"/>
    <property type="match status" value="1"/>
</dbReference>
<keyword evidence="13" id="KW-0732">Signal</keyword>
<evidence type="ECO:0000256" key="11">
    <source>
        <dbReference type="HAMAP-Rule" id="MF_01393"/>
    </source>
</evidence>